<evidence type="ECO:0000259" key="1">
    <source>
        <dbReference type="SMART" id="SM00897"/>
    </source>
</evidence>
<dbReference type="SMART" id="SM00897">
    <property type="entry name" value="FIST"/>
    <property type="match status" value="1"/>
</dbReference>
<evidence type="ECO:0000313" key="2">
    <source>
        <dbReference type="EMBL" id="ORX82404.1"/>
    </source>
</evidence>
<comment type="caution">
    <text evidence="2">The sequence shown here is derived from an EMBL/GenBank/DDBJ whole genome shotgun (WGS) entry which is preliminary data.</text>
</comment>
<dbReference type="OrthoDB" id="10251508at2759"/>
<dbReference type="Pfam" id="PF08495">
    <property type="entry name" value="FIST"/>
    <property type="match status" value="1"/>
</dbReference>
<proteinExistence type="predicted"/>
<evidence type="ECO:0000313" key="3">
    <source>
        <dbReference type="Proteomes" id="UP000193498"/>
    </source>
</evidence>
<dbReference type="InterPro" id="IPR013702">
    <property type="entry name" value="FIST_domain_N"/>
</dbReference>
<feature type="domain" description="FIST" evidence="1">
    <location>
        <begin position="54"/>
        <end position="286"/>
    </location>
</feature>
<sequence length="439" mass="48192">MLLLHRARVSKPCFQALSTRRLWASATSSEVSLSNSLNSCLTQLFPEKSAAEKPKCDLCLVFATQSFDSSELESIPLELKSRVDSKVTLGCVVDKVLTKEGFVNGVGIVVGSFENARLHPFYDDNNKRKVMKEKSVGRWKRPSEIKKESMETFDWTKFTSISSATNSFALPEGLEEAKKTDSSLILLATDKEPDQLLETLDHHFPTSSKFGLIGSSTPFSTGRPTTLYLNDKVFSGGAVGVVISDSTKEIQKPALSLQFPSLRSLGSPMKITRCRGNVILELDEANATQLLLSSLQADQSYMISKEVDMYLKIFSTEDIESSGPAVIHKITSGDPSKGTMSIDTIADLKVGQYVQFLCEKNQEPAFPDDDTPDIETFPLSLGTSSIEHMGAEIPHKSKNVPFSFYSENGFHLSTPNGESGKGITWTCTAPWSNGRLSLK</sequence>
<protein>
    <recommendedName>
        <fullName evidence="1">FIST domain-containing protein</fullName>
    </recommendedName>
</protein>
<dbReference type="Proteomes" id="UP000193498">
    <property type="component" value="Unassembled WGS sequence"/>
</dbReference>
<dbReference type="AlphaFoldDB" id="A0A1Y1XAM2"/>
<accession>A0A1Y1XAM2</accession>
<dbReference type="EMBL" id="MCFE01000672">
    <property type="protein sequence ID" value="ORX82404.1"/>
    <property type="molecule type" value="Genomic_DNA"/>
</dbReference>
<organism evidence="2 3">
    <name type="scientific">Basidiobolus meristosporus CBS 931.73</name>
    <dbReference type="NCBI Taxonomy" id="1314790"/>
    <lineage>
        <taxon>Eukaryota</taxon>
        <taxon>Fungi</taxon>
        <taxon>Fungi incertae sedis</taxon>
        <taxon>Zoopagomycota</taxon>
        <taxon>Entomophthoromycotina</taxon>
        <taxon>Basidiobolomycetes</taxon>
        <taxon>Basidiobolales</taxon>
        <taxon>Basidiobolaceae</taxon>
        <taxon>Basidiobolus</taxon>
    </lineage>
</organism>
<keyword evidence="3" id="KW-1185">Reference proteome</keyword>
<reference evidence="2 3" key="1">
    <citation type="submission" date="2016-07" db="EMBL/GenBank/DDBJ databases">
        <title>Pervasive Adenine N6-methylation of Active Genes in Fungi.</title>
        <authorList>
            <consortium name="DOE Joint Genome Institute"/>
            <person name="Mondo S.J."/>
            <person name="Dannebaum R.O."/>
            <person name="Kuo R.C."/>
            <person name="Labutti K."/>
            <person name="Haridas S."/>
            <person name="Kuo A."/>
            <person name="Salamov A."/>
            <person name="Ahrendt S.R."/>
            <person name="Lipzen A."/>
            <person name="Sullivan W."/>
            <person name="Andreopoulos W.B."/>
            <person name="Clum A."/>
            <person name="Lindquist E."/>
            <person name="Daum C."/>
            <person name="Ramamoorthy G.K."/>
            <person name="Gryganskyi A."/>
            <person name="Culley D."/>
            <person name="Magnuson J.K."/>
            <person name="James T.Y."/>
            <person name="O'Malley M.A."/>
            <person name="Stajich J.E."/>
            <person name="Spatafora J.W."/>
            <person name="Visel A."/>
            <person name="Grigoriev I.V."/>
        </authorList>
    </citation>
    <scope>NUCLEOTIDE SEQUENCE [LARGE SCALE GENOMIC DNA]</scope>
    <source>
        <strain evidence="2 3">CBS 931.73</strain>
    </source>
</reference>
<gene>
    <name evidence="2" type="ORF">K493DRAFT_292355</name>
</gene>
<name>A0A1Y1XAM2_9FUNG</name>
<dbReference type="InParanoid" id="A0A1Y1XAM2"/>